<dbReference type="RefSeq" id="WP_243467628.1">
    <property type="nucleotide sequence ID" value="NZ_BAVR01000048.1"/>
</dbReference>
<comment type="caution">
    <text evidence="1">The sequence shown here is derived from an EMBL/GenBank/DDBJ whole genome shotgun (WGS) entry which is preliminary data.</text>
</comment>
<keyword evidence="2" id="KW-1185">Reference proteome</keyword>
<accession>W4VAS5</accession>
<dbReference type="Proteomes" id="UP000019109">
    <property type="component" value="Unassembled WGS sequence"/>
</dbReference>
<protein>
    <submittedName>
        <fullName evidence="1">Beta-lactamase</fullName>
    </submittedName>
</protein>
<dbReference type="AlphaFoldDB" id="W4VAS5"/>
<name>W4VAS5_9FIRM</name>
<gene>
    <name evidence="1" type="ORF">JCM21531_3420</name>
</gene>
<evidence type="ECO:0000313" key="1">
    <source>
        <dbReference type="EMBL" id="GAE89854.1"/>
    </source>
</evidence>
<dbReference type="STRING" id="1294263.JCM21531_3420"/>
<reference evidence="1" key="1">
    <citation type="journal article" date="2014" name="Genome Announc.">
        <title>Draft Genome Sequence of Clostridium straminisolvens Strain JCM 21531T, Isolated from a Cellulose-Degrading Bacterial Community.</title>
        <authorList>
            <person name="Yuki M."/>
            <person name="Oshima K."/>
            <person name="Suda W."/>
            <person name="Sakamoto M."/>
            <person name="Kitamura K."/>
            <person name="Iida T."/>
            <person name="Hattori M."/>
            <person name="Ohkuma M."/>
        </authorList>
    </citation>
    <scope>NUCLEOTIDE SEQUENCE [LARGE SCALE GENOMIC DNA]</scope>
    <source>
        <strain evidence="1">JCM 21531</strain>
    </source>
</reference>
<dbReference type="EMBL" id="BAVR01000048">
    <property type="protein sequence ID" value="GAE89854.1"/>
    <property type="molecule type" value="Genomic_DNA"/>
</dbReference>
<organism evidence="1 2">
    <name type="scientific">Acetivibrio straminisolvens JCM 21531</name>
    <dbReference type="NCBI Taxonomy" id="1294263"/>
    <lineage>
        <taxon>Bacteria</taxon>
        <taxon>Bacillati</taxon>
        <taxon>Bacillota</taxon>
        <taxon>Clostridia</taxon>
        <taxon>Eubacteriales</taxon>
        <taxon>Oscillospiraceae</taxon>
        <taxon>Acetivibrio</taxon>
    </lineage>
</organism>
<sequence length="166" mass="19962">MRSFAAGDYYTVTGKNKKLYYACSHIFNGCGVCYIQRQFGKYEYWKLSENKDIFEANEANYVEAYQYYDDYDIDFFEYDVDSLYVESEYLEDIGEPFYYEDLEYDFEKDIEESAEDEYAVLKSKLQKYISKFKCRFGIYLLTFIPAENSELTIQRNFLLPVLLKYL</sequence>
<evidence type="ECO:0000313" key="2">
    <source>
        <dbReference type="Proteomes" id="UP000019109"/>
    </source>
</evidence>
<proteinExistence type="predicted"/>